<dbReference type="Proteomes" id="UP000054736">
    <property type="component" value="Unassembled WGS sequence"/>
</dbReference>
<dbReference type="Pfam" id="PF17815">
    <property type="entry name" value="PDZ_3"/>
    <property type="match status" value="1"/>
</dbReference>
<dbReference type="PROSITE" id="PS51082">
    <property type="entry name" value="WH2"/>
    <property type="match status" value="1"/>
</dbReference>
<proteinExistence type="predicted"/>
<evidence type="ECO:0000313" key="6">
    <source>
        <dbReference type="Proteomes" id="UP000054736"/>
    </source>
</evidence>
<dbReference type="SUPFAM" id="SSF50494">
    <property type="entry name" value="Trypsin-like serine proteases"/>
    <property type="match status" value="1"/>
</dbReference>
<comment type="caution">
    <text evidence="5">The sequence shown here is derived from an EMBL/GenBank/DDBJ whole genome shotgun (WGS) entry which is preliminary data.</text>
</comment>
<dbReference type="InterPro" id="IPR036034">
    <property type="entry name" value="PDZ_sf"/>
</dbReference>
<protein>
    <submittedName>
        <fullName evidence="5">DegP protease (Do-like, S2-serine-like)</fullName>
    </submittedName>
</protein>
<dbReference type="GO" id="GO:0006508">
    <property type="term" value="P:proteolysis"/>
    <property type="evidence" value="ECO:0007669"/>
    <property type="project" value="UniProtKB-KW"/>
</dbReference>
<reference evidence="5 6" key="1">
    <citation type="submission" date="2015-11" db="EMBL/GenBank/DDBJ databases">
        <title>Genomic analysis of 38 Legionella species identifies large and diverse effector repertoires.</title>
        <authorList>
            <person name="Burstein D."/>
            <person name="Amaro F."/>
            <person name="Zusman T."/>
            <person name="Lifshitz Z."/>
            <person name="Cohen O."/>
            <person name="Gilbert J.A."/>
            <person name="Pupko T."/>
            <person name="Shuman H.A."/>
            <person name="Segal G."/>
        </authorList>
    </citation>
    <scope>NUCLEOTIDE SEQUENCE [LARGE SCALE GENOMIC DNA]</scope>
    <source>
        <strain evidence="5 6">ATCC 700990</strain>
    </source>
</reference>
<keyword evidence="6" id="KW-1185">Reference proteome</keyword>
<dbReference type="InterPro" id="IPR009003">
    <property type="entry name" value="Peptidase_S1_PA"/>
</dbReference>
<gene>
    <name evidence="5" type="primary">degP_2</name>
    <name evidence="5" type="ORF">Ldro_2627</name>
</gene>
<evidence type="ECO:0000259" key="4">
    <source>
        <dbReference type="PROSITE" id="PS51082"/>
    </source>
</evidence>
<keyword evidence="3" id="KW-0720">Serine protease</keyword>
<dbReference type="InterPro" id="IPR041517">
    <property type="entry name" value="DEGP_PDZ"/>
</dbReference>
<dbReference type="PRINTS" id="PR00834">
    <property type="entry name" value="PROTEASES2C"/>
</dbReference>
<name>A0A0W0SPY3_9GAMM</name>
<evidence type="ECO:0000256" key="3">
    <source>
        <dbReference type="ARBA" id="ARBA00022825"/>
    </source>
</evidence>
<dbReference type="InterPro" id="IPR003124">
    <property type="entry name" value="WH2_dom"/>
</dbReference>
<accession>A0A0W0SPY3</accession>
<sequence length="597" mass="65892">MLVNSTLRLEANKQTINHAAVWSTGQTTQTSATVTVVSHKNKIYLITNAHAVVNATYLKIKFDKSSAQVPVRACWIDPVMDLAILETTNEEDKAHIESKTTALEIETDFQSKGTEVNAYGYPTGGTSLSFTKGHISRTQMSTIVLSDLTGITVQTSAPINPGNSGGPITIKDSETGVEKCIGIVTQGTASLSSVGYFIPAITVVKTIDAYRKFGKLKEAGFIDFVTVPDLSFKWQALKNPALRASLGLKDTSKELTGIYVTGVPRSSCAYDILKKGDIILRMDEHLIQADGNVEVDELENSIHFRYLIQRKEYGSKLNLVVLRKQLKIESVNEGEKELENPKECSNVSTFGEDDTELCELTLSVILNRQLGRQRLLGFKEDKPIKYHIQPAGKDGAFVFTQCTTAMIEGYTTRYNAGGTVIIDNSKRPPMFNDFETLARSKDLGEVVVLHSILTSEETDGYDNFALTSGASCVSDRVVRVNGQPIRFLADLVIALQMDPTKPGKVEFDNGKILCIAPVSDQETKNRVQTKYQIAFFTSKKLADNLIPMDQSAHTPLFEEIKRDGITLKKLPTLFKEVKVDLEEGEKGKEKENSHSFP</sequence>
<dbReference type="InterPro" id="IPR001940">
    <property type="entry name" value="Peptidase_S1C"/>
</dbReference>
<dbReference type="EMBL" id="LNXY01000028">
    <property type="protein sequence ID" value="KTC85455.1"/>
    <property type="molecule type" value="Genomic_DNA"/>
</dbReference>
<dbReference type="STRING" id="1212489.Ldro_2627"/>
<dbReference type="AlphaFoldDB" id="A0A0W0SPY3"/>
<dbReference type="Gene3D" id="3.20.190.20">
    <property type="match status" value="1"/>
</dbReference>
<dbReference type="Gene3D" id="2.30.42.10">
    <property type="match status" value="1"/>
</dbReference>
<evidence type="ECO:0000313" key="5">
    <source>
        <dbReference type="EMBL" id="KTC85455.1"/>
    </source>
</evidence>
<keyword evidence="2" id="KW-0378">Hydrolase</keyword>
<dbReference type="PANTHER" id="PTHR45980">
    <property type="match status" value="1"/>
</dbReference>
<dbReference type="PATRIC" id="fig|1212489.4.peg.2769"/>
<feature type="domain" description="WH2" evidence="4">
    <location>
        <begin position="552"/>
        <end position="570"/>
    </location>
</feature>
<dbReference type="InterPro" id="IPR046449">
    <property type="entry name" value="DEGP_PDZ_sf"/>
</dbReference>
<organism evidence="5 6">
    <name type="scientific">Legionella drozanskii LLAP-1</name>
    <dbReference type="NCBI Taxonomy" id="1212489"/>
    <lineage>
        <taxon>Bacteria</taxon>
        <taxon>Pseudomonadati</taxon>
        <taxon>Pseudomonadota</taxon>
        <taxon>Gammaproteobacteria</taxon>
        <taxon>Legionellales</taxon>
        <taxon>Legionellaceae</taxon>
        <taxon>Legionella</taxon>
    </lineage>
</organism>
<dbReference type="Pfam" id="PF13365">
    <property type="entry name" value="Trypsin_2"/>
    <property type="match status" value="1"/>
</dbReference>
<dbReference type="GO" id="GO:0003779">
    <property type="term" value="F:actin binding"/>
    <property type="evidence" value="ECO:0007669"/>
    <property type="project" value="InterPro"/>
</dbReference>
<dbReference type="Gene3D" id="2.40.10.10">
    <property type="entry name" value="Trypsin-like serine proteases"/>
    <property type="match status" value="2"/>
</dbReference>
<dbReference type="GO" id="GO:0004252">
    <property type="term" value="F:serine-type endopeptidase activity"/>
    <property type="evidence" value="ECO:0007669"/>
    <property type="project" value="InterPro"/>
</dbReference>
<dbReference type="PANTHER" id="PTHR45980:SF9">
    <property type="entry name" value="PROTEASE DO-LIKE 10, MITOCHONDRIAL-RELATED"/>
    <property type="match status" value="1"/>
</dbReference>
<keyword evidence="1 5" id="KW-0645">Protease</keyword>
<dbReference type="InterPro" id="IPR043504">
    <property type="entry name" value="Peptidase_S1_PA_chymotrypsin"/>
</dbReference>
<evidence type="ECO:0000256" key="2">
    <source>
        <dbReference type="ARBA" id="ARBA00022801"/>
    </source>
</evidence>
<dbReference type="RefSeq" id="WP_058496899.1">
    <property type="nucleotide sequence ID" value="NZ_CAAAIU010000017.1"/>
</dbReference>
<evidence type="ECO:0000256" key="1">
    <source>
        <dbReference type="ARBA" id="ARBA00022670"/>
    </source>
</evidence>
<dbReference type="SUPFAM" id="SSF50156">
    <property type="entry name" value="PDZ domain-like"/>
    <property type="match status" value="1"/>
</dbReference>